<gene>
    <name evidence="2" type="ORF">EJ06DRAFT_529864</name>
</gene>
<evidence type="ECO:0000256" key="1">
    <source>
        <dbReference type="SAM" id="MobiDB-lite"/>
    </source>
</evidence>
<evidence type="ECO:0000313" key="2">
    <source>
        <dbReference type="EMBL" id="KAF2400753.1"/>
    </source>
</evidence>
<keyword evidence="3" id="KW-1185">Reference proteome</keyword>
<protein>
    <submittedName>
        <fullName evidence="2">Uncharacterized protein</fullName>
    </submittedName>
</protein>
<sequence length="70" mass="7642">MAWLRRTSPRLAISGRIRGAPSMLAAFCNTPPAANQGSVSFRNGETNRGNKIGRCDPPTRMRIPILSFQA</sequence>
<reference evidence="2" key="1">
    <citation type="journal article" date="2020" name="Stud. Mycol.">
        <title>101 Dothideomycetes genomes: a test case for predicting lifestyles and emergence of pathogens.</title>
        <authorList>
            <person name="Haridas S."/>
            <person name="Albert R."/>
            <person name="Binder M."/>
            <person name="Bloem J."/>
            <person name="Labutti K."/>
            <person name="Salamov A."/>
            <person name="Andreopoulos B."/>
            <person name="Baker S."/>
            <person name="Barry K."/>
            <person name="Bills G."/>
            <person name="Bluhm B."/>
            <person name="Cannon C."/>
            <person name="Castanera R."/>
            <person name="Culley D."/>
            <person name="Daum C."/>
            <person name="Ezra D."/>
            <person name="Gonzalez J."/>
            <person name="Henrissat B."/>
            <person name="Kuo A."/>
            <person name="Liang C."/>
            <person name="Lipzen A."/>
            <person name="Lutzoni F."/>
            <person name="Magnuson J."/>
            <person name="Mondo S."/>
            <person name="Nolan M."/>
            <person name="Ohm R."/>
            <person name="Pangilinan J."/>
            <person name="Park H.-J."/>
            <person name="Ramirez L."/>
            <person name="Alfaro M."/>
            <person name="Sun H."/>
            <person name="Tritt A."/>
            <person name="Yoshinaga Y."/>
            <person name="Zwiers L.-H."/>
            <person name="Turgeon B."/>
            <person name="Goodwin S."/>
            <person name="Spatafora J."/>
            <person name="Crous P."/>
            <person name="Grigoriev I."/>
        </authorList>
    </citation>
    <scope>NUCLEOTIDE SEQUENCE</scope>
    <source>
        <strain evidence="2">CBS 262.69</strain>
    </source>
</reference>
<proteinExistence type="predicted"/>
<feature type="region of interest" description="Disordered" evidence="1">
    <location>
        <begin position="35"/>
        <end position="56"/>
    </location>
</feature>
<organism evidence="2 3">
    <name type="scientific">Trichodelitschia bisporula</name>
    <dbReference type="NCBI Taxonomy" id="703511"/>
    <lineage>
        <taxon>Eukaryota</taxon>
        <taxon>Fungi</taxon>
        <taxon>Dikarya</taxon>
        <taxon>Ascomycota</taxon>
        <taxon>Pezizomycotina</taxon>
        <taxon>Dothideomycetes</taxon>
        <taxon>Dothideomycetes incertae sedis</taxon>
        <taxon>Phaeotrichales</taxon>
        <taxon>Phaeotrichaceae</taxon>
        <taxon>Trichodelitschia</taxon>
    </lineage>
</organism>
<evidence type="ECO:0000313" key="3">
    <source>
        <dbReference type="Proteomes" id="UP000799640"/>
    </source>
</evidence>
<feature type="compositionally biased region" description="Polar residues" evidence="1">
    <location>
        <begin position="35"/>
        <end position="49"/>
    </location>
</feature>
<accession>A0A6G1HXG7</accession>
<dbReference type="Proteomes" id="UP000799640">
    <property type="component" value="Unassembled WGS sequence"/>
</dbReference>
<dbReference type="AlphaFoldDB" id="A0A6G1HXG7"/>
<dbReference type="EMBL" id="ML996694">
    <property type="protein sequence ID" value="KAF2400753.1"/>
    <property type="molecule type" value="Genomic_DNA"/>
</dbReference>
<name>A0A6G1HXG7_9PEZI</name>